<keyword evidence="3" id="KW-1185">Reference proteome</keyword>
<accession>A0A1H5ZHJ8</accession>
<feature type="transmembrane region" description="Helical" evidence="1">
    <location>
        <begin position="38"/>
        <end position="60"/>
    </location>
</feature>
<dbReference type="EMBL" id="FNUY01000004">
    <property type="protein sequence ID" value="SEG35590.1"/>
    <property type="molecule type" value="Genomic_DNA"/>
</dbReference>
<reference evidence="2 3" key="1">
    <citation type="submission" date="2016-10" db="EMBL/GenBank/DDBJ databases">
        <authorList>
            <person name="de Groot N.N."/>
        </authorList>
    </citation>
    <scope>NUCLEOTIDE SEQUENCE [LARGE SCALE GENOMIC DNA]</scope>
    <source>
        <strain evidence="2 3">DSM 26656</strain>
    </source>
</reference>
<evidence type="ECO:0000256" key="1">
    <source>
        <dbReference type="SAM" id="Phobius"/>
    </source>
</evidence>
<dbReference type="Proteomes" id="UP000236743">
    <property type="component" value="Unassembled WGS sequence"/>
</dbReference>
<keyword evidence="1" id="KW-1133">Transmembrane helix</keyword>
<keyword evidence="1" id="KW-0812">Transmembrane</keyword>
<dbReference type="AlphaFoldDB" id="A0A1H5ZHJ8"/>
<keyword evidence="1" id="KW-0472">Membrane</keyword>
<evidence type="ECO:0000313" key="3">
    <source>
        <dbReference type="Proteomes" id="UP000236743"/>
    </source>
</evidence>
<organism evidence="2 3">
    <name type="scientific">Bosea lathyri</name>
    <dbReference type="NCBI Taxonomy" id="1036778"/>
    <lineage>
        <taxon>Bacteria</taxon>
        <taxon>Pseudomonadati</taxon>
        <taxon>Pseudomonadota</taxon>
        <taxon>Alphaproteobacteria</taxon>
        <taxon>Hyphomicrobiales</taxon>
        <taxon>Boseaceae</taxon>
        <taxon>Bosea</taxon>
    </lineage>
</organism>
<name>A0A1H5ZHJ8_9HYPH</name>
<feature type="transmembrane region" description="Helical" evidence="1">
    <location>
        <begin position="6"/>
        <end position="26"/>
    </location>
</feature>
<feature type="transmembrane region" description="Helical" evidence="1">
    <location>
        <begin position="66"/>
        <end position="87"/>
    </location>
</feature>
<evidence type="ECO:0000313" key="2">
    <source>
        <dbReference type="EMBL" id="SEG35590.1"/>
    </source>
</evidence>
<dbReference type="RefSeq" id="WP_103872844.1">
    <property type="nucleotide sequence ID" value="NZ_FNUY01000004.1"/>
</dbReference>
<protein>
    <recommendedName>
        <fullName evidence="4">Transmembrane protein</fullName>
    </recommendedName>
</protein>
<proteinExistence type="predicted"/>
<sequence>MHTVKVIGAGFALLGLLLFLAPRLSLSRANPIGFATRLFIPLWFAAALLNLAIGVSRAGYTVAQEAPIFLIVFGVPAVAALLMFWAFGRRAS</sequence>
<gene>
    <name evidence="2" type="ORF">SAMN04488115_104433</name>
</gene>
<evidence type="ECO:0008006" key="4">
    <source>
        <dbReference type="Google" id="ProtNLM"/>
    </source>
</evidence>
<dbReference type="OrthoDB" id="4764194at2"/>